<dbReference type="Proteomes" id="UP000612855">
    <property type="component" value="Unassembled WGS sequence"/>
</dbReference>
<evidence type="ECO:0000313" key="1">
    <source>
        <dbReference type="EMBL" id="GGE26750.1"/>
    </source>
</evidence>
<protein>
    <submittedName>
        <fullName evidence="1">Uncharacterized protein</fullName>
    </submittedName>
</protein>
<dbReference type="EMBL" id="BMFJ01000001">
    <property type="protein sequence ID" value="GGE26750.1"/>
    <property type="molecule type" value="Genomic_DNA"/>
</dbReference>
<comment type="caution">
    <text evidence="1">The sequence shown here is derived from an EMBL/GenBank/DDBJ whole genome shotgun (WGS) entry which is preliminary data.</text>
</comment>
<accession>A0A917A6Q5</accession>
<evidence type="ECO:0000313" key="2">
    <source>
        <dbReference type="Proteomes" id="UP000612855"/>
    </source>
</evidence>
<keyword evidence="2" id="KW-1185">Reference proteome</keyword>
<gene>
    <name evidence="1" type="ORF">GCM10011360_13890</name>
</gene>
<organism evidence="1 2">
    <name type="scientific">Primorskyibacter flagellatus</name>
    <dbReference type="NCBI Taxonomy" id="1387277"/>
    <lineage>
        <taxon>Bacteria</taxon>
        <taxon>Pseudomonadati</taxon>
        <taxon>Pseudomonadota</taxon>
        <taxon>Alphaproteobacteria</taxon>
        <taxon>Rhodobacterales</taxon>
        <taxon>Roseobacteraceae</taxon>
        <taxon>Primorskyibacter</taxon>
    </lineage>
</organism>
<name>A0A917A6Q5_9RHOB</name>
<proteinExistence type="predicted"/>
<sequence length="65" mass="7323">MVQQFRIAVGYGVDRLQQDPRVLSEEGTDPVQHVGPGKAFPRQVTVELRPVDPEVAAKSRNRRKI</sequence>
<dbReference type="AlphaFoldDB" id="A0A917A6Q5"/>
<reference evidence="2" key="1">
    <citation type="journal article" date="2019" name="Int. J. Syst. Evol. Microbiol.">
        <title>The Global Catalogue of Microorganisms (GCM) 10K type strain sequencing project: providing services to taxonomists for standard genome sequencing and annotation.</title>
        <authorList>
            <consortium name="The Broad Institute Genomics Platform"/>
            <consortium name="The Broad Institute Genome Sequencing Center for Infectious Disease"/>
            <person name="Wu L."/>
            <person name="Ma J."/>
        </authorList>
    </citation>
    <scope>NUCLEOTIDE SEQUENCE [LARGE SCALE GENOMIC DNA]</scope>
    <source>
        <strain evidence="2">CGMCC 1.12664</strain>
    </source>
</reference>